<evidence type="ECO:0000256" key="11">
    <source>
        <dbReference type="PIRSR" id="PIRSR605856-51"/>
    </source>
</evidence>
<feature type="binding site" evidence="10">
    <location>
        <position position="316"/>
    </location>
    <ligand>
        <name>pyridoxal 5'-phosphate</name>
        <dbReference type="ChEBI" id="CHEBI:597326"/>
    </ligand>
</feature>
<comment type="catalytic activity">
    <reaction evidence="9 12">
        <text>O-acetyl-L-serine + hydrogen sulfide = L-cysteine + acetate</text>
        <dbReference type="Rhea" id="RHEA:14829"/>
        <dbReference type="ChEBI" id="CHEBI:29919"/>
        <dbReference type="ChEBI" id="CHEBI:30089"/>
        <dbReference type="ChEBI" id="CHEBI:35235"/>
        <dbReference type="ChEBI" id="CHEBI:58340"/>
        <dbReference type="EC" id="2.5.1.47"/>
    </reaction>
</comment>
<evidence type="ECO:0000256" key="4">
    <source>
        <dbReference type="ARBA" id="ARBA00012681"/>
    </source>
</evidence>
<comment type="pathway">
    <text evidence="2">Amino-acid biosynthesis; L-cysteine biosynthesis; L-cysteine from L-serine: step 2/2.</text>
</comment>
<protein>
    <recommendedName>
        <fullName evidence="4 12">Cysteine synthase</fullName>
        <ecNumber evidence="4 12">2.5.1.47</ecNumber>
    </recommendedName>
</protein>
<evidence type="ECO:0000256" key="12">
    <source>
        <dbReference type="RuleBase" id="RU003985"/>
    </source>
</evidence>
<comment type="similarity">
    <text evidence="3 12">Belongs to the cysteine synthase/cystathionine beta-synthase family.</text>
</comment>
<dbReference type="InterPro" id="IPR050214">
    <property type="entry name" value="Cys_Synth/Cystath_Beta-Synth"/>
</dbReference>
<dbReference type="Gene3D" id="3.40.50.1100">
    <property type="match status" value="2"/>
</dbReference>
<evidence type="ECO:0000256" key="5">
    <source>
        <dbReference type="ARBA" id="ARBA00022605"/>
    </source>
</evidence>
<evidence type="ECO:0000313" key="14">
    <source>
        <dbReference type="EMBL" id="MBA0861323.1"/>
    </source>
</evidence>
<dbReference type="InterPro" id="IPR001926">
    <property type="entry name" value="TrpB-like_PALP"/>
</dbReference>
<evidence type="ECO:0000256" key="8">
    <source>
        <dbReference type="ARBA" id="ARBA00023192"/>
    </source>
</evidence>
<evidence type="ECO:0000259" key="13">
    <source>
        <dbReference type="Pfam" id="PF00291"/>
    </source>
</evidence>
<dbReference type="FunFam" id="3.40.50.1100:FF:000006">
    <property type="entry name" value="Cysteine synthase"/>
    <property type="match status" value="1"/>
</dbReference>
<dbReference type="EC" id="2.5.1.47" evidence="4 12"/>
<evidence type="ECO:0000256" key="10">
    <source>
        <dbReference type="PIRSR" id="PIRSR605856-50"/>
    </source>
</evidence>
<keyword evidence="15" id="KW-1185">Reference proteome</keyword>
<dbReference type="PROSITE" id="PS00901">
    <property type="entry name" value="CYS_SYNTHASE"/>
    <property type="match status" value="1"/>
</dbReference>
<comment type="caution">
    <text evidence="14">The sequence shown here is derived from an EMBL/GenBank/DDBJ whole genome shotgun (WGS) entry which is preliminary data.</text>
</comment>
<dbReference type="Pfam" id="PF00291">
    <property type="entry name" value="PALP"/>
    <property type="match status" value="1"/>
</dbReference>
<dbReference type="InterPro" id="IPR005856">
    <property type="entry name" value="Cys_synth"/>
</dbReference>
<evidence type="ECO:0000256" key="7">
    <source>
        <dbReference type="ARBA" id="ARBA00022898"/>
    </source>
</evidence>
<keyword evidence="8 12" id="KW-0198">Cysteine biosynthesis</keyword>
<evidence type="ECO:0000256" key="2">
    <source>
        <dbReference type="ARBA" id="ARBA00004962"/>
    </source>
</evidence>
<dbReference type="NCBIfam" id="TIGR01136">
    <property type="entry name" value="cysKM"/>
    <property type="match status" value="1"/>
</dbReference>
<dbReference type="InterPro" id="IPR005859">
    <property type="entry name" value="CysK"/>
</dbReference>
<reference evidence="14 15" key="1">
    <citation type="journal article" date="2019" name="Genome Biol. Evol.">
        <title>Insights into the evolution of the New World diploid cottons (Gossypium, subgenus Houzingenia) based on genome sequencing.</title>
        <authorList>
            <person name="Grover C.E."/>
            <person name="Arick M.A. 2nd"/>
            <person name="Thrash A."/>
            <person name="Conover J.L."/>
            <person name="Sanders W.S."/>
            <person name="Peterson D.G."/>
            <person name="Frelichowski J.E."/>
            <person name="Scheffler J.A."/>
            <person name="Scheffler B.E."/>
            <person name="Wendel J.F."/>
        </authorList>
    </citation>
    <scope>NUCLEOTIDE SEQUENCE [LARGE SCALE GENOMIC DNA]</scope>
    <source>
        <strain evidence="14">1</strain>
        <tissue evidence="14">Leaf</tissue>
    </source>
</reference>
<dbReference type="GO" id="GO:0006535">
    <property type="term" value="P:cysteine biosynthetic process from serine"/>
    <property type="evidence" value="ECO:0007669"/>
    <property type="project" value="UniProtKB-UniRule"/>
</dbReference>
<dbReference type="SUPFAM" id="SSF53686">
    <property type="entry name" value="Tryptophan synthase beta subunit-like PLP-dependent enzymes"/>
    <property type="match status" value="1"/>
</dbReference>
<dbReference type="NCBIfam" id="TIGR01139">
    <property type="entry name" value="cysK"/>
    <property type="match status" value="1"/>
</dbReference>
<feature type="binding site" evidence="10">
    <location>
        <begin position="228"/>
        <end position="232"/>
    </location>
    <ligand>
        <name>pyridoxal 5'-phosphate</name>
        <dbReference type="ChEBI" id="CHEBI:597326"/>
    </ligand>
</feature>
<evidence type="ECO:0000256" key="6">
    <source>
        <dbReference type="ARBA" id="ARBA00022679"/>
    </source>
</evidence>
<evidence type="ECO:0000313" key="15">
    <source>
        <dbReference type="Proteomes" id="UP000593576"/>
    </source>
</evidence>
<evidence type="ECO:0000256" key="3">
    <source>
        <dbReference type="ARBA" id="ARBA00007103"/>
    </source>
</evidence>
<keyword evidence="5 12" id="KW-0028">Amino-acid biosynthesis</keyword>
<keyword evidence="6 12" id="KW-0808">Transferase</keyword>
<accession>A0A7J9LRD1</accession>
<proteinExistence type="inferred from homology"/>
<dbReference type="PANTHER" id="PTHR10314">
    <property type="entry name" value="CYSTATHIONINE BETA-SYNTHASE"/>
    <property type="match status" value="1"/>
</dbReference>
<comment type="cofactor">
    <cofactor evidence="1 10 12">
        <name>pyridoxal 5'-phosphate</name>
        <dbReference type="ChEBI" id="CHEBI:597326"/>
    </cofactor>
</comment>
<evidence type="ECO:0000256" key="9">
    <source>
        <dbReference type="ARBA" id="ARBA00047931"/>
    </source>
</evidence>
<dbReference type="OrthoDB" id="10259545at2759"/>
<dbReference type="InterPro" id="IPR036052">
    <property type="entry name" value="TrpB-like_PALP_sf"/>
</dbReference>
<gene>
    <name evidence="14" type="ORF">Goshw_026793</name>
</gene>
<name>A0A7J9LRD1_GOSSC</name>
<sequence>MAALRSFLRKRCLTCNELMMTRRLISTEPIIDSPSFAQRLRDLPKDLPGTKIKREVSQLIGRTPLVFLNKVTEGCGAYIAVKQEMMQPTSSIKDRPAFAMINDAEKKNLISPGKTTLIEPTSGNMGISMAFMAAMKGYKMVLTMPSYTSLERRVTMRAFGADLILTDPTKGMGGTVKKAYDLLESTPNAFMLQQFSNPANTQVHFETTGPEIWEDTLGKVDIFVMGIGSGGTVSGVGQYLKSQNPNVQIYGVEPAESNILNGGKPGPHHITGNGVGFKPDILDMDVMEKVLEVSSEDAVNMARELALKEGLMVGISSGANTVAALRLARMPENKGKLIVTVHPSFGERYLSSVLFQELRNEAENMQPVAVD</sequence>
<dbReference type="EMBL" id="JABFAF010000007">
    <property type="protein sequence ID" value="MBA0861323.1"/>
    <property type="molecule type" value="Genomic_DNA"/>
</dbReference>
<organism evidence="14 15">
    <name type="scientific">Gossypium schwendimanii</name>
    <name type="common">Cotton</name>
    <dbReference type="NCBI Taxonomy" id="34291"/>
    <lineage>
        <taxon>Eukaryota</taxon>
        <taxon>Viridiplantae</taxon>
        <taxon>Streptophyta</taxon>
        <taxon>Embryophyta</taxon>
        <taxon>Tracheophyta</taxon>
        <taxon>Spermatophyta</taxon>
        <taxon>Magnoliopsida</taxon>
        <taxon>eudicotyledons</taxon>
        <taxon>Gunneridae</taxon>
        <taxon>Pentapetalae</taxon>
        <taxon>rosids</taxon>
        <taxon>malvids</taxon>
        <taxon>Malvales</taxon>
        <taxon>Malvaceae</taxon>
        <taxon>Malvoideae</taxon>
        <taxon>Gossypium</taxon>
    </lineage>
</organism>
<feature type="modified residue" description="N6-(pyridoxal phosphate)lysine" evidence="11">
    <location>
        <position position="93"/>
    </location>
</feature>
<dbReference type="AlphaFoldDB" id="A0A7J9LRD1"/>
<dbReference type="GO" id="GO:0004124">
    <property type="term" value="F:cysteine synthase activity"/>
    <property type="evidence" value="ECO:0007669"/>
    <property type="project" value="UniProtKB-UniRule"/>
</dbReference>
<dbReference type="Proteomes" id="UP000593576">
    <property type="component" value="Unassembled WGS sequence"/>
</dbReference>
<dbReference type="InterPro" id="IPR001216">
    <property type="entry name" value="P-phosphate_BS"/>
</dbReference>
<dbReference type="FunFam" id="3.40.50.1100:FF:000130">
    <property type="entry name" value="Cysteine synthase"/>
    <property type="match status" value="1"/>
</dbReference>
<dbReference type="CDD" id="cd01561">
    <property type="entry name" value="CBS_like"/>
    <property type="match status" value="1"/>
</dbReference>
<feature type="binding site" evidence="10">
    <location>
        <position position="124"/>
    </location>
    <ligand>
        <name>pyridoxal 5'-phosphate</name>
        <dbReference type="ChEBI" id="CHEBI:597326"/>
    </ligand>
</feature>
<evidence type="ECO:0000256" key="1">
    <source>
        <dbReference type="ARBA" id="ARBA00001933"/>
    </source>
</evidence>
<keyword evidence="7 10" id="KW-0663">Pyridoxal phosphate</keyword>
<feature type="domain" description="Tryptophan synthase beta chain-like PALP" evidence="13">
    <location>
        <begin position="56"/>
        <end position="343"/>
    </location>
</feature>